<feature type="region of interest" description="Disordered" evidence="2">
    <location>
        <begin position="33"/>
        <end position="83"/>
    </location>
</feature>
<dbReference type="Pfam" id="PF00085">
    <property type="entry name" value="Thioredoxin"/>
    <property type="match status" value="1"/>
</dbReference>
<proteinExistence type="predicted"/>
<dbReference type="PANTHER" id="PTHR46050:SF3">
    <property type="entry name" value="TPR REPEAT-CONTAINING THIOREDOXIN TTL1"/>
    <property type="match status" value="1"/>
</dbReference>
<dbReference type="GO" id="GO:0006950">
    <property type="term" value="P:response to stress"/>
    <property type="evidence" value="ECO:0007669"/>
    <property type="project" value="UniProtKB-ARBA"/>
</dbReference>
<dbReference type="GO" id="GO:0005737">
    <property type="term" value="C:cytoplasm"/>
    <property type="evidence" value="ECO:0007669"/>
    <property type="project" value="TreeGrafter"/>
</dbReference>
<dbReference type="AlphaFoldDB" id="A0AAV3RDQ3"/>
<feature type="compositionally biased region" description="Gly residues" evidence="2">
    <location>
        <begin position="127"/>
        <end position="148"/>
    </location>
</feature>
<dbReference type="InterPro" id="IPR019734">
    <property type="entry name" value="TPR_rpt"/>
</dbReference>
<protein>
    <submittedName>
        <fullName evidence="4">Scaffold/adaptor protein</fullName>
    </submittedName>
</protein>
<dbReference type="InterPro" id="IPR013766">
    <property type="entry name" value="Thioredoxin_domain"/>
</dbReference>
<evidence type="ECO:0000313" key="4">
    <source>
        <dbReference type="EMBL" id="GAA0174517.1"/>
    </source>
</evidence>
<dbReference type="Gene3D" id="1.25.40.10">
    <property type="entry name" value="Tetratricopeptide repeat domain"/>
    <property type="match status" value="1"/>
</dbReference>
<evidence type="ECO:0000313" key="5">
    <source>
        <dbReference type="Proteomes" id="UP001454036"/>
    </source>
</evidence>
<feature type="compositionally biased region" description="Low complexity" evidence="2">
    <location>
        <begin position="47"/>
        <end position="59"/>
    </location>
</feature>
<dbReference type="Gene3D" id="3.40.30.10">
    <property type="entry name" value="Glutaredoxin"/>
    <property type="match status" value="1"/>
</dbReference>
<dbReference type="EMBL" id="BAABME010026788">
    <property type="protein sequence ID" value="GAA0174517.1"/>
    <property type="molecule type" value="Genomic_DNA"/>
</dbReference>
<evidence type="ECO:0000259" key="3">
    <source>
        <dbReference type="Pfam" id="PF00085"/>
    </source>
</evidence>
<sequence length="669" mass="71899">MSPSGSDTFTHHLHNNEDGDANIHTYKILHSGSPVSPLYKTRPNQLTTTTRSSTSSGSGPNIGLVTGPQHSNDHSGELSGSADSPFTGFGPAYGAGLVSWSGPNCGLGSGSGSGSGLVSGSNTNGGLSSGSGSGGISSTGSVCGGGSIRSGHARSGSTGTPNAVGNICPTGRGLKLGMTMPCRSTRSDVLGSGGVNYGHGSIIGSNNNIVKQSSKCNDDDPEELKRLGNESYMKGNYAEALGLYNKAIAISPGNATLHCNKAVSLIGLKNLPQALKECKEAVRLDPGYQRARRRLGSLFLSLGLVENARKHLTVPGMQVDPIEMQKLQTVEMHILKCSNARRIHDWESILREIDAAVASGADSSPQLFACRAEALLNLHRLDDASLSLSNVTKFEAPTAPYSQLKFLGMLCEAYLLVVRAQIELAHGRFDNAVTAAEKAAETDPRNREVSVLLKNMRLVARAHSRGNDLFKSERFTEACSAYGEGLKIYPSNSILYCNRAACWYKLGSWETSVDDCDQARQIQANYSKALLRRAASYSKLERWAEAVTDYDVLKKEIPYDNEIAEKWSLVLLLEQFRAAVSSPIATVVHFKEASDTKCKQVSQFLFTLCSRYPSMSFLKVDVNESQAIANSENIKIVPTVKIYRSGNRVKEMVCPSPEALESSVRHYSV</sequence>
<evidence type="ECO:0000256" key="1">
    <source>
        <dbReference type="PROSITE-ProRule" id="PRU00339"/>
    </source>
</evidence>
<keyword evidence="5" id="KW-1185">Reference proteome</keyword>
<gene>
    <name evidence="4" type="ORF">LIER_41733</name>
</gene>
<feature type="domain" description="Thioredoxin" evidence="3">
    <location>
        <begin position="573"/>
        <end position="664"/>
    </location>
</feature>
<dbReference type="InterPro" id="IPR044534">
    <property type="entry name" value="TTL1-4"/>
</dbReference>
<dbReference type="Pfam" id="PF13414">
    <property type="entry name" value="TPR_11"/>
    <property type="match status" value="1"/>
</dbReference>
<comment type="caution">
    <text evidence="4">The sequence shown here is derived from an EMBL/GenBank/DDBJ whole genome shotgun (WGS) entry which is preliminary data.</text>
</comment>
<dbReference type="InterPro" id="IPR036249">
    <property type="entry name" value="Thioredoxin-like_sf"/>
</dbReference>
<evidence type="ECO:0000256" key="2">
    <source>
        <dbReference type="SAM" id="MobiDB-lite"/>
    </source>
</evidence>
<dbReference type="SUPFAM" id="SSF48452">
    <property type="entry name" value="TPR-like"/>
    <property type="match status" value="2"/>
</dbReference>
<dbReference type="CDD" id="cd02947">
    <property type="entry name" value="TRX_family"/>
    <property type="match status" value="1"/>
</dbReference>
<dbReference type="SUPFAM" id="SSF52833">
    <property type="entry name" value="Thioredoxin-like"/>
    <property type="match status" value="1"/>
</dbReference>
<reference evidence="4 5" key="1">
    <citation type="submission" date="2024-01" db="EMBL/GenBank/DDBJ databases">
        <title>The complete chloroplast genome sequence of Lithospermum erythrorhizon: insights into the phylogenetic relationship among Boraginaceae species and the maternal lineages of purple gromwells.</title>
        <authorList>
            <person name="Okada T."/>
            <person name="Watanabe K."/>
        </authorList>
    </citation>
    <scope>NUCLEOTIDE SEQUENCE [LARGE SCALE GENOMIC DNA]</scope>
</reference>
<feature type="region of interest" description="Disordered" evidence="2">
    <location>
        <begin position="126"/>
        <end position="164"/>
    </location>
</feature>
<dbReference type="PROSITE" id="PS50005">
    <property type="entry name" value="TPR"/>
    <property type="match status" value="1"/>
</dbReference>
<keyword evidence="1" id="KW-0802">TPR repeat</keyword>
<dbReference type="SMART" id="SM00028">
    <property type="entry name" value="TPR"/>
    <property type="match status" value="7"/>
</dbReference>
<name>A0AAV3RDQ3_LITER</name>
<dbReference type="PANTHER" id="PTHR46050">
    <property type="entry name" value="TPR REPEAT-CONTAINING THIOREDOXIN"/>
    <property type="match status" value="1"/>
</dbReference>
<feature type="repeat" description="TPR" evidence="1">
    <location>
        <begin position="221"/>
        <end position="254"/>
    </location>
</feature>
<organism evidence="4 5">
    <name type="scientific">Lithospermum erythrorhizon</name>
    <name type="common">Purple gromwell</name>
    <name type="synonym">Lithospermum officinale var. erythrorhizon</name>
    <dbReference type="NCBI Taxonomy" id="34254"/>
    <lineage>
        <taxon>Eukaryota</taxon>
        <taxon>Viridiplantae</taxon>
        <taxon>Streptophyta</taxon>
        <taxon>Embryophyta</taxon>
        <taxon>Tracheophyta</taxon>
        <taxon>Spermatophyta</taxon>
        <taxon>Magnoliopsida</taxon>
        <taxon>eudicotyledons</taxon>
        <taxon>Gunneridae</taxon>
        <taxon>Pentapetalae</taxon>
        <taxon>asterids</taxon>
        <taxon>lamiids</taxon>
        <taxon>Boraginales</taxon>
        <taxon>Boraginaceae</taxon>
        <taxon>Boraginoideae</taxon>
        <taxon>Lithospermeae</taxon>
        <taxon>Lithospermum</taxon>
    </lineage>
</organism>
<dbReference type="InterPro" id="IPR011990">
    <property type="entry name" value="TPR-like_helical_dom_sf"/>
</dbReference>
<dbReference type="Proteomes" id="UP001454036">
    <property type="component" value="Unassembled WGS sequence"/>
</dbReference>
<accession>A0AAV3RDQ3</accession>
<dbReference type="Pfam" id="PF13174">
    <property type="entry name" value="TPR_6"/>
    <property type="match status" value="1"/>
</dbReference>